<organism evidence="2 3">
    <name type="scientific">Niveibacterium microcysteis</name>
    <dbReference type="NCBI Taxonomy" id="2811415"/>
    <lineage>
        <taxon>Bacteria</taxon>
        <taxon>Pseudomonadati</taxon>
        <taxon>Pseudomonadota</taxon>
        <taxon>Betaproteobacteria</taxon>
        <taxon>Rhodocyclales</taxon>
        <taxon>Rhodocyclaceae</taxon>
        <taxon>Niveibacterium</taxon>
    </lineage>
</organism>
<dbReference type="InterPro" id="IPR007791">
    <property type="entry name" value="DjlA_N"/>
</dbReference>
<keyword evidence="3" id="KW-1185">Reference proteome</keyword>
<accession>A0ABX7M4S1</accession>
<dbReference type="RefSeq" id="WP_172196695.1">
    <property type="nucleotide sequence ID" value="NZ_CP071060.1"/>
</dbReference>
<dbReference type="EMBL" id="CP071060">
    <property type="protein sequence ID" value="QSI76188.1"/>
    <property type="molecule type" value="Genomic_DNA"/>
</dbReference>
<sequence length="132" mass="14714">MRSYPANSPQAAARLISLAILADGKLHESEIALIDQHMIHDAVGLSRDEFVQVLLDCCRDLVDEAEQSRVHLLEDARIDRLAADITRPALRRTVCSAILVMAKSDGRVTVGEQRLLRQLMQRWGLSIDALSE</sequence>
<dbReference type="SUPFAM" id="SSF158682">
    <property type="entry name" value="TerB-like"/>
    <property type="match status" value="1"/>
</dbReference>
<dbReference type="Proteomes" id="UP000663570">
    <property type="component" value="Chromosome"/>
</dbReference>
<name>A0ABX7M4S1_9RHOO</name>
<evidence type="ECO:0000259" key="1">
    <source>
        <dbReference type="Pfam" id="PF05099"/>
    </source>
</evidence>
<evidence type="ECO:0000313" key="3">
    <source>
        <dbReference type="Proteomes" id="UP000663570"/>
    </source>
</evidence>
<dbReference type="Pfam" id="PF05099">
    <property type="entry name" value="TerB"/>
    <property type="match status" value="1"/>
</dbReference>
<proteinExistence type="predicted"/>
<feature type="domain" description="Co-chaperone DjlA N-terminal" evidence="1">
    <location>
        <begin position="11"/>
        <end position="126"/>
    </location>
</feature>
<dbReference type="InterPro" id="IPR029024">
    <property type="entry name" value="TerB-like"/>
</dbReference>
<evidence type="ECO:0000313" key="2">
    <source>
        <dbReference type="EMBL" id="QSI76188.1"/>
    </source>
</evidence>
<gene>
    <name evidence="2" type="ORF">JY500_17175</name>
</gene>
<protein>
    <recommendedName>
        <fullName evidence="1">Co-chaperone DjlA N-terminal domain-containing protein</fullName>
    </recommendedName>
</protein>
<dbReference type="Gene3D" id="1.10.3680.10">
    <property type="entry name" value="TerB-like"/>
    <property type="match status" value="1"/>
</dbReference>
<reference evidence="2 3" key="1">
    <citation type="submission" date="2021-02" db="EMBL/GenBank/DDBJ databases">
        <title>Niveibacterium changnyeongensis HC41.</title>
        <authorList>
            <person name="Kang M."/>
        </authorList>
    </citation>
    <scope>NUCLEOTIDE SEQUENCE [LARGE SCALE GENOMIC DNA]</scope>
    <source>
        <strain evidence="2 3">HC41</strain>
    </source>
</reference>